<evidence type="ECO:0000313" key="3">
    <source>
        <dbReference type="Proteomes" id="UP001174997"/>
    </source>
</evidence>
<reference evidence="2" key="1">
    <citation type="submission" date="2023-06" db="EMBL/GenBank/DDBJ databases">
        <title>Genome-scale phylogeny and comparative genomics of the fungal order Sordariales.</title>
        <authorList>
            <consortium name="Lawrence Berkeley National Laboratory"/>
            <person name="Hensen N."/>
            <person name="Bonometti L."/>
            <person name="Westerberg I."/>
            <person name="Brannstrom I.O."/>
            <person name="Guillou S."/>
            <person name="Cros-Aarteil S."/>
            <person name="Calhoun S."/>
            <person name="Haridas S."/>
            <person name="Kuo A."/>
            <person name="Mondo S."/>
            <person name="Pangilinan J."/>
            <person name="Riley R."/>
            <person name="Labutti K."/>
            <person name="Andreopoulos B."/>
            <person name="Lipzen A."/>
            <person name="Chen C."/>
            <person name="Yanf M."/>
            <person name="Daum C."/>
            <person name="Ng V."/>
            <person name="Clum A."/>
            <person name="Steindorff A."/>
            <person name="Ohm R."/>
            <person name="Martin F."/>
            <person name="Silar P."/>
            <person name="Natvig D."/>
            <person name="Lalanne C."/>
            <person name="Gautier V."/>
            <person name="Ament-Velasquez S.L."/>
            <person name="Kruys A."/>
            <person name="Hutchinson M.I."/>
            <person name="Powell A.J."/>
            <person name="Barry K."/>
            <person name="Miller A.N."/>
            <person name="Grigoriev I.V."/>
            <person name="Debuchy R."/>
            <person name="Gladieux P."/>
            <person name="Thoren M.H."/>
            <person name="Johannesson H."/>
        </authorList>
    </citation>
    <scope>NUCLEOTIDE SEQUENCE</scope>
    <source>
        <strain evidence="2">CBS 307.81</strain>
    </source>
</reference>
<proteinExistence type="predicted"/>
<sequence>MPHSYDPFPRKEHFVQPPQMLLAESAPAFVAVPPQQLSHFVPESMTVAQPAFTPAAVPSVMDELCFFFAGLTIQCAHTPMALIQQGSWGFLKRFGRPAFDLKPTALTLAPRLFGVPSLVKPTVAAPAVTNNEVTEFEIVRPAVQLPLPAGQLPLPPLAPIPVPVMAVSTPVAAPVNVVVPPAPVKEVRPQQAVVQPKRNRVVAPSNLVIQQLPQPELVVPKRRLAAPVNLVMVSPTPVETSPQQPLPRNTPVGPVNLVITPPTLASSSHPQQVQAPKQQEPAPAPTPAPPPIPSRPGWKFVKKLSPSEAQAQLTLPTLALPLPKPSVPQVTEVAPMPQPAPVVPAPVAPTVVEPLPPVVAPVIPDGDEQQAPIPPPGSRPLAPMRRRRAFGNTVPLPPDASDHDPELRDTVTKRRRPAPVVAAVAPPPAPVMEVEQPHPAESSIAQQAPALPPARTVFWTGLELRTLADRLIKECVDVDAWRRRLFSDIETYIGGEEDDDTPFEPDQASEVMKTLFRSIRSSDVGYQRQKDNTLNKVVRIARKDGLVIERL</sequence>
<feature type="compositionally biased region" description="Low complexity" evidence="1">
    <location>
        <begin position="270"/>
        <end position="281"/>
    </location>
</feature>
<dbReference type="Proteomes" id="UP001174997">
    <property type="component" value="Unassembled WGS sequence"/>
</dbReference>
<organism evidence="2 3">
    <name type="scientific">Cercophora samala</name>
    <dbReference type="NCBI Taxonomy" id="330535"/>
    <lineage>
        <taxon>Eukaryota</taxon>
        <taxon>Fungi</taxon>
        <taxon>Dikarya</taxon>
        <taxon>Ascomycota</taxon>
        <taxon>Pezizomycotina</taxon>
        <taxon>Sordariomycetes</taxon>
        <taxon>Sordariomycetidae</taxon>
        <taxon>Sordariales</taxon>
        <taxon>Lasiosphaeriaceae</taxon>
        <taxon>Cercophora</taxon>
    </lineage>
</organism>
<protein>
    <submittedName>
        <fullName evidence="2">Uncharacterized protein</fullName>
    </submittedName>
</protein>
<evidence type="ECO:0000256" key="1">
    <source>
        <dbReference type="SAM" id="MobiDB-lite"/>
    </source>
</evidence>
<name>A0AA40D6B5_9PEZI</name>
<feature type="compositionally biased region" description="Pro residues" evidence="1">
    <location>
        <begin position="282"/>
        <end position="294"/>
    </location>
</feature>
<gene>
    <name evidence="2" type="ORF">QBC41DRAFT_382329</name>
</gene>
<dbReference type="EMBL" id="JAULSY010000144">
    <property type="protein sequence ID" value="KAK0662093.1"/>
    <property type="molecule type" value="Genomic_DNA"/>
</dbReference>
<dbReference type="AlphaFoldDB" id="A0AA40D6B5"/>
<evidence type="ECO:0000313" key="2">
    <source>
        <dbReference type="EMBL" id="KAK0662093.1"/>
    </source>
</evidence>
<comment type="caution">
    <text evidence="2">The sequence shown here is derived from an EMBL/GenBank/DDBJ whole genome shotgun (WGS) entry which is preliminary data.</text>
</comment>
<accession>A0AA40D6B5</accession>
<keyword evidence="3" id="KW-1185">Reference proteome</keyword>
<feature type="region of interest" description="Disordered" evidence="1">
    <location>
        <begin position="259"/>
        <end position="299"/>
    </location>
</feature>